<protein>
    <submittedName>
        <fullName evidence="2">Uncharacterized protein</fullName>
    </submittedName>
</protein>
<reference evidence="2" key="2">
    <citation type="journal article" date="2015" name="Data Brief">
        <title>Shoot transcriptome of the giant reed, Arundo donax.</title>
        <authorList>
            <person name="Barrero R.A."/>
            <person name="Guerrero F.D."/>
            <person name="Moolhuijzen P."/>
            <person name="Goolsby J.A."/>
            <person name="Tidwell J."/>
            <person name="Bellgard S.E."/>
            <person name="Bellgard M.I."/>
        </authorList>
    </citation>
    <scope>NUCLEOTIDE SEQUENCE</scope>
    <source>
        <tissue evidence="2">Shoot tissue taken approximately 20 cm above the soil surface</tissue>
    </source>
</reference>
<dbReference type="AlphaFoldDB" id="A0A0A8YLN8"/>
<dbReference type="EMBL" id="GBRH01270369">
    <property type="protein sequence ID" value="JAD27526.1"/>
    <property type="molecule type" value="Transcribed_RNA"/>
</dbReference>
<evidence type="ECO:0000313" key="2">
    <source>
        <dbReference type="EMBL" id="JAD27526.1"/>
    </source>
</evidence>
<keyword evidence="1" id="KW-0472">Membrane</keyword>
<organism evidence="2">
    <name type="scientific">Arundo donax</name>
    <name type="common">Giant reed</name>
    <name type="synonym">Donax arundinaceus</name>
    <dbReference type="NCBI Taxonomy" id="35708"/>
    <lineage>
        <taxon>Eukaryota</taxon>
        <taxon>Viridiplantae</taxon>
        <taxon>Streptophyta</taxon>
        <taxon>Embryophyta</taxon>
        <taxon>Tracheophyta</taxon>
        <taxon>Spermatophyta</taxon>
        <taxon>Magnoliopsida</taxon>
        <taxon>Liliopsida</taxon>
        <taxon>Poales</taxon>
        <taxon>Poaceae</taxon>
        <taxon>PACMAD clade</taxon>
        <taxon>Arundinoideae</taxon>
        <taxon>Arundineae</taxon>
        <taxon>Arundo</taxon>
    </lineage>
</organism>
<name>A0A0A8YLN8_ARUDO</name>
<accession>A0A0A8YLN8</accession>
<sequence>MHFVHKLYYLQLTMLLAINVYCIILKNKRIGAWGGKAPTS</sequence>
<reference evidence="2" key="1">
    <citation type="submission" date="2014-09" db="EMBL/GenBank/DDBJ databases">
        <authorList>
            <person name="Magalhaes I.L.F."/>
            <person name="Oliveira U."/>
            <person name="Santos F.R."/>
            <person name="Vidigal T.H.D.A."/>
            <person name="Brescovit A.D."/>
            <person name="Santos A.J."/>
        </authorList>
    </citation>
    <scope>NUCLEOTIDE SEQUENCE</scope>
    <source>
        <tissue evidence="2">Shoot tissue taken approximately 20 cm above the soil surface</tissue>
    </source>
</reference>
<feature type="transmembrane region" description="Helical" evidence="1">
    <location>
        <begin position="6"/>
        <end position="24"/>
    </location>
</feature>
<evidence type="ECO:0000256" key="1">
    <source>
        <dbReference type="SAM" id="Phobius"/>
    </source>
</evidence>
<keyword evidence="1" id="KW-0812">Transmembrane</keyword>
<proteinExistence type="predicted"/>
<keyword evidence="1" id="KW-1133">Transmembrane helix</keyword>